<dbReference type="EMBL" id="BRZA01000002">
    <property type="protein sequence ID" value="GLC89357.1"/>
    <property type="molecule type" value="Genomic_DNA"/>
</dbReference>
<organism evidence="1 2">
    <name type="scientific">Lysinibacillus piscis</name>
    <dbReference type="NCBI Taxonomy" id="2518931"/>
    <lineage>
        <taxon>Bacteria</taxon>
        <taxon>Bacillati</taxon>
        <taxon>Bacillota</taxon>
        <taxon>Bacilli</taxon>
        <taxon>Bacillales</taxon>
        <taxon>Bacillaceae</taxon>
        <taxon>Lysinibacillus</taxon>
    </lineage>
</organism>
<keyword evidence="2" id="KW-1185">Reference proteome</keyword>
<gene>
    <name evidence="1" type="ORF">LYSBPC_24840</name>
</gene>
<evidence type="ECO:0008006" key="3">
    <source>
        <dbReference type="Google" id="ProtNLM"/>
    </source>
</evidence>
<sequence>MPTVKHWSFMMDYESNEIVIETFVNGEWIRLRVCEKDINSMQFKFNIAKQNEVKE</sequence>
<comment type="caution">
    <text evidence="1">The sequence shown here is derived from an EMBL/GenBank/DDBJ whole genome shotgun (WGS) entry which is preliminary data.</text>
</comment>
<dbReference type="RefSeq" id="WP_264989089.1">
    <property type="nucleotide sequence ID" value="NZ_BRZA01000002.1"/>
</dbReference>
<accession>A0ABQ5NM19</accession>
<protein>
    <recommendedName>
        <fullName evidence="3">YolD-like family protein</fullName>
    </recommendedName>
</protein>
<evidence type="ECO:0000313" key="1">
    <source>
        <dbReference type="EMBL" id="GLC89357.1"/>
    </source>
</evidence>
<name>A0ABQ5NM19_9BACI</name>
<reference evidence="1" key="1">
    <citation type="submission" date="2022-08" db="EMBL/GenBank/DDBJ databases">
        <title>Draft genome sequence of Lysinibacillus sp. strain KH24.</title>
        <authorList>
            <person name="Kanbe H."/>
            <person name="Itoh H."/>
        </authorList>
    </citation>
    <scope>NUCLEOTIDE SEQUENCE</scope>
    <source>
        <strain evidence="1">KH24</strain>
    </source>
</reference>
<proteinExistence type="predicted"/>
<dbReference type="Proteomes" id="UP001065593">
    <property type="component" value="Unassembled WGS sequence"/>
</dbReference>
<evidence type="ECO:0000313" key="2">
    <source>
        <dbReference type="Proteomes" id="UP001065593"/>
    </source>
</evidence>